<dbReference type="InterPro" id="IPR011650">
    <property type="entry name" value="Peptidase_M20_dimer"/>
</dbReference>
<keyword evidence="4" id="KW-0479">Metal-binding</keyword>
<dbReference type="InterPro" id="IPR001261">
    <property type="entry name" value="ArgE/DapE_CS"/>
</dbReference>
<evidence type="ECO:0000313" key="8">
    <source>
        <dbReference type="EMBL" id="MDT0596173.1"/>
    </source>
</evidence>
<dbReference type="RefSeq" id="WP_311369694.1">
    <property type="nucleotide sequence ID" value="NZ_JAVRHX010000005.1"/>
</dbReference>
<evidence type="ECO:0000256" key="5">
    <source>
        <dbReference type="ARBA" id="ARBA00022801"/>
    </source>
</evidence>
<comment type="similarity">
    <text evidence="2">Belongs to the peptidase M20 family.</text>
</comment>
<sequence length="424" mass="46331">MPHTDLTTDFKAYAEQVMQRCETLGKISQSPDFVDRRYLTPEHKQANEQVSEWMRQTNMQTWQDGAGNVWGRYLSPNKNAKSLLMGSHLDTVINGGKYDGMLGVVVPIALVQALHTQRITLPFNLDIVGFCDEEGTRFGSTLLGSRALTGQWHNNWADLCDEDGISLKRAMVDFGLDFEEVMQCKLSPSSLLAFIELHIEQGPVLEQKNLPTGIVSGIAGAKRLQFTITGMAGHAGTVPMDMRKDALICASEMILSIESVAKANDIVATVGAISNKPNAVNVISGSTDFSLDIRSNNDALRDEALADILRLCEQIANKRELTLKYQITHSASAVSCDESLIQGLCDATSACNIEPLKLISGAGHDAMAMADLCPIAMLFTRCDKGISHHPAEAIQAEDVEASLDVLFNFITHFQETQQAMEING</sequence>
<dbReference type="EMBL" id="JAVRHX010000005">
    <property type="protein sequence ID" value="MDT0596173.1"/>
    <property type="molecule type" value="Genomic_DNA"/>
</dbReference>
<comment type="cofactor">
    <cofactor evidence="1">
        <name>Mn(2+)</name>
        <dbReference type="ChEBI" id="CHEBI:29035"/>
    </cofactor>
</comment>
<comment type="caution">
    <text evidence="8">The sequence shown here is derived from an EMBL/GenBank/DDBJ whole genome shotgun (WGS) entry which is preliminary data.</text>
</comment>
<dbReference type="InterPro" id="IPR010158">
    <property type="entry name" value="Amidase_Cbmase"/>
</dbReference>
<dbReference type="SUPFAM" id="SSF53187">
    <property type="entry name" value="Zn-dependent exopeptidases"/>
    <property type="match status" value="1"/>
</dbReference>
<organism evidence="8 9">
    <name type="scientific">Glaciecola petra</name>
    <dbReference type="NCBI Taxonomy" id="3075602"/>
    <lineage>
        <taxon>Bacteria</taxon>
        <taxon>Pseudomonadati</taxon>
        <taxon>Pseudomonadota</taxon>
        <taxon>Gammaproteobacteria</taxon>
        <taxon>Alteromonadales</taxon>
        <taxon>Alteromonadaceae</taxon>
        <taxon>Glaciecola</taxon>
    </lineage>
</organism>
<dbReference type="InterPro" id="IPR036264">
    <property type="entry name" value="Bact_exopeptidase_dim_dom"/>
</dbReference>
<gene>
    <name evidence="8" type="ORF">RM552_15065</name>
</gene>
<evidence type="ECO:0000256" key="2">
    <source>
        <dbReference type="ARBA" id="ARBA00006153"/>
    </source>
</evidence>
<dbReference type="InterPro" id="IPR002933">
    <property type="entry name" value="Peptidase_M20"/>
</dbReference>
<evidence type="ECO:0000313" key="9">
    <source>
        <dbReference type="Proteomes" id="UP001253545"/>
    </source>
</evidence>
<keyword evidence="5" id="KW-0378">Hydrolase</keyword>
<evidence type="ECO:0000256" key="1">
    <source>
        <dbReference type="ARBA" id="ARBA00001936"/>
    </source>
</evidence>
<proteinExistence type="inferred from homology"/>
<dbReference type="Gene3D" id="3.40.630.10">
    <property type="entry name" value="Zn peptidases"/>
    <property type="match status" value="1"/>
</dbReference>
<evidence type="ECO:0000256" key="6">
    <source>
        <dbReference type="ARBA" id="ARBA00023211"/>
    </source>
</evidence>
<feature type="domain" description="Peptidase M20 dimerisation" evidence="7">
    <location>
        <begin position="219"/>
        <end position="318"/>
    </location>
</feature>
<keyword evidence="6" id="KW-0464">Manganese</keyword>
<dbReference type="NCBIfam" id="TIGR01879">
    <property type="entry name" value="hydantase"/>
    <property type="match status" value="1"/>
</dbReference>
<dbReference type="PROSITE" id="PS00758">
    <property type="entry name" value="ARGE_DAPE_CPG2_1"/>
    <property type="match status" value="1"/>
</dbReference>
<name>A0ABU2ZU58_9ALTE</name>
<dbReference type="CDD" id="cd03884">
    <property type="entry name" value="M20_bAS"/>
    <property type="match status" value="1"/>
</dbReference>
<evidence type="ECO:0000256" key="3">
    <source>
        <dbReference type="ARBA" id="ARBA00011738"/>
    </source>
</evidence>
<dbReference type="Pfam" id="PF07687">
    <property type="entry name" value="M20_dimer"/>
    <property type="match status" value="1"/>
</dbReference>
<keyword evidence="9" id="KW-1185">Reference proteome</keyword>
<comment type="subunit">
    <text evidence="3">Homodimer.</text>
</comment>
<dbReference type="PANTHER" id="PTHR32494:SF19">
    <property type="entry name" value="ALLANTOATE DEIMINASE-RELATED"/>
    <property type="match status" value="1"/>
</dbReference>
<protein>
    <submittedName>
        <fullName evidence="8">Allantoate amidohydrolase</fullName>
    </submittedName>
</protein>
<accession>A0ABU2ZU58</accession>
<dbReference type="PIRSF" id="PIRSF001235">
    <property type="entry name" value="Amidase_carbamoylase"/>
    <property type="match status" value="1"/>
</dbReference>
<dbReference type="NCBIfam" id="NF006775">
    <property type="entry name" value="PRK09290.2-5"/>
    <property type="match status" value="1"/>
</dbReference>
<evidence type="ECO:0000259" key="7">
    <source>
        <dbReference type="Pfam" id="PF07687"/>
    </source>
</evidence>
<dbReference type="SUPFAM" id="SSF55031">
    <property type="entry name" value="Bacterial exopeptidase dimerisation domain"/>
    <property type="match status" value="1"/>
</dbReference>
<reference evidence="8 9" key="1">
    <citation type="submission" date="2023-09" db="EMBL/GenBank/DDBJ databases">
        <authorList>
            <person name="Rey-Velasco X."/>
        </authorList>
    </citation>
    <scope>NUCLEOTIDE SEQUENCE [LARGE SCALE GENOMIC DNA]</scope>
    <source>
        <strain evidence="8 9">P117</strain>
    </source>
</reference>
<dbReference type="Pfam" id="PF01546">
    <property type="entry name" value="Peptidase_M20"/>
    <property type="match status" value="1"/>
</dbReference>
<dbReference type="Proteomes" id="UP001253545">
    <property type="component" value="Unassembled WGS sequence"/>
</dbReference>
<evidence type="ECO:0000256" key="4">
    <source>
        <dbReference type="ARBA" id="ARBA00022723"/>
    </source>
</evidence>
<dbReference type="Gene3D" id="3.30.70.360">
    <property type="match status" value="1"/>
</dbReference>
<dbReference type="PANTHER" id="PTHR32494">
    <property type="entry name" value="ALLANTOATE DEIMINASE-RELATED"/>
    <property type="match status" value="1"/>
</dbReference>